<gene>
    <name evidence="1" type="ORF">FYJ58_02935</name>
</gene>
<dbReference type="AlphaFoldDB" id="A0A6L5XVN1"/>
<accession>A0A6L5XVN1</accession>
<name>A0A6L5XVN1_9FIRM</name>
<dbReference type="Proteomes" id="UP000482209">
    <property type="component" value="Unassembled WGS sequence"/>
</dbReference>
<dbReference type="RefSeq" id="WP_154516996.1">
    <property type="nucleotide sequence ID" value="NZ_VUMT01000003.1"/>
</dbReference>
<protein>
    <submittedName>
        <fullName evidence="1">Uncharacterized protein</fullName>
    </submittedName>
</protein>
<evidence type="ECO:0000313" key="2">
    <source>
        <dbReference type="Proteomes" id="UP000482209"/>
    </source>
</evidence>
<organism evidence="1 2">
    <name type="scientific">Velocimicrobium porci</name>
    <dbReference type="NCBI Taxonomy" id="2606634"/>
    <lineage>
        <taxon>Bacteria</taxon>
        <taxon>Bacillati</taxon>
        <taxon>Bacillota</taxon>
        <taxon>Clostridia</taxon>
        <taxon>Lachnospirales</taxon>
        <taxon>Lachnospiraceae</taxon>
        <taxon>Velocimicrobium</taxon>
    </lineage>
</organism>
<dbReference type="EMBL" id="VUMT01000003">
    <property type="protein sequence ID" value="MSS62832.1"/>
    <property type="molecule type" value="Genomic_DNA"/>
</dbReference>
<reference evidence="1 2" key="1">
    <citation type="submission" date="2019-08" db="EMBL/GenBank/DDBJ databases">
        <title>In-depth cultivation of the pig gut microbiome towards novel bacterial diversity and tailored functional studies.</title>
        <authorList>
            <person name="Wylensek D."/>
            <person name="Hitch T.C.A."/>
            <person name="Clavel T."/>
        </authorList>
    </citation>
    <scope>NUCLEOTIDE SEQUENCE [LARGE SCALE GENOMIC DNA]</scope>
    <source>
        <strain evidence="1 2">WCA-693-APC-MOT-I</strain>
    </source>
</reference>
<evidence type="ECO:0000313" key="1">
    <source>
        <dbReference type="EMBL" id="MSS62832.1"/>
    </source>
</evidence>
<sequence length="60" mass="7188">MMNILSTKEKQVIQGYIREMLELFQEEDMLKEEDSIYLPMGELSVNKNELRLLEKKVQKL</sequence>
<comment type="caution">
    <text evidence="1">The sequence shown here is derived from an EMBL/GenBank/DDBJ whole genome shotgun (WGS) entry which is preliminary data.</text>
</comment>
<proteinExistence type="predicted"/>
<keyword evidence="2" id="KW-1185">Reference proteome</keyword>